<dbReference type="InterPro" id="IPR015915">
    <property type="entry name" value="Kelch-typ_b-propeller"/>
</dbReference>
<dbReference type="KEGG" id="samy:DB32_007799"/>
<dbReference type="Proteomes" id="UP000034883">
    <property type="component" value="Chromosome"/>
</dbReference>
<dbReference type="AlphaFoldDB" id="A0A0F6W958"/>
<evidence type="ECO:0000313" key="1">
    <source>
        <dbReference type="EMBL" id="AKF10650.1"/>
    </source>
</evidence>
<dbReference type="Gene3D" id="2.120.10.80">
    <property type="entry name" value="Kelch-type beta propeller"/>
    <property type="match status" value="1"/>
</dbReference>
<keyword evidence="2" id="KW-1185">Reference proteome</keyword>
<dbReference type="Gene3D" id="2.130.10.80">
    <property type="entry name" value="Galactose oxidase/kelch, beta-propeller"/>
    <property type="match status" value="1"/>
</dbReference>
<accession>A0A0F6W958</accession>
<sequence>MRRLFACVALLGAWITGCDEPSPASNIPVHVVDPIAANPALGCGPGTLELVVDQGGGMATFVASAAVDASGNFDVPLEIATYTAVTRIQMTMDLQECELVGAVPSFLLSDVPFVRVVMGRELSCQDLDEPQLTTGRTDPALVAFDGNLLIVGGTTRGTSTDRLVPIANPVLTYENAIPPDDRNPFPVLPRPMQATRASRFSVSRVVYATVDYVARFDTNLRSGAGARMLPTHDGSGGESAVVDLGAEGVAIVGGVDGRGDPVREISWIDPLDESIDITELATPRRNPVATTVGGVLVIAGGQAEGEPLFEVARLRSDGVALEGSPTEVREGAVLVAPQRRVGVLLGGLAADGTTVRDDTLVVTGCPDACRVSVGTPWAFPRLRPATAETVGGVWLLGGEAADGTAQATVEIVKRVGDAVSIEELADGLPTARARAGAALFADGIVAIIGGVDDEGEELRSMALCWPRELDPLN</sequence>
<dbReference type="RefSeq" id="WP_053237597.1">
    <property type="nucleotide sequence ID" value="NZ_CP011125.1"/>
</dbReference>
<name>A0A0F6W958_9BACT</name>
<dbReference type="STRING" id="927083.DB32_007799"/>
<reference evidence="1 2" key="1">
    <citation type="submission" date="2015-03" db="EMBL/GenBank/DDBJ databases">
        <title>Genome assembly of Sandaracinus amylolyticus DSM 53668.</title>
        <authorList>
            <person name="Sharma G."/>
            <person name="Subramanian S."/>
        </authorList>
    </citation>
    <scope>NUCLEOTIDE SEQUENCE [LARGE SCALE GENOMIC DNA]</scope>
    <source>
        <strain evidence="1 2">DSM 53668</strain>
    </source>
</reference>
<dbReference type="PROSITE" id="PS51257">
    <property type="entry name" value="PROKAR_LIPOPROTEIN"/>
    <property type="match status" value="1"/>
</dbReference>
<dbReference type="InterPro" id="IPR037293">
    <property type="entry name" value="Gal_Oxidase_central_sf"/>
</dbReference>
<dbReference type="SUPFAM" id="SSF117281">
    <property type="entry name" value="Kelch motif"/>
    <property type="match status" value="1"/>
</dbReference>
<dbReference type="EMBL" id="CP011125">
    <property type="protein sequence ID" value="AKF10650.1"/>
    <property type="molecule type" value="Genomic_DNA"/>
</dbReference>
<organism evidence="1 2">
    <name type="scientific">Sandaracinus amylolyticus</name>
    <dbReference type="NCBI Taxonomy" id="927083"/>
    <lineage>
        <taxon>Bacteria</taxon>
        <taxon>Pseudomonadati</taxon>
        <taxon>Myxococcota</taxon>
        <taxon>Polyangia</taxon>
        <taxon>Polyangiales</taxon>
        <taxon>Sandaracinaceae</taxon>
        <taxon>Sandaracinus</taxon>
    </lineage>
</organism>
<evidence type="ECO:0000313" key="2">
    <source>
        <dbReference type="Proteomes" id="UP000034883"/>
    </source>
</evidence>
<protein>
    <submittedName>
        <fullName evidence="1">Uncharacterized protein</fullName>
    </submittedName>
</protein>
<proteinExistence type="predicted"/>
<gene>
    <name evidence="1" type="ORF">DB32_007799</name>
</gene>